<organism evidence="9">
    <name type="scientific">marine sediment metagenome</name>
    <dbReference type="NCBI Taxonomy" id="412755"/>
    <lineage>
        <taxon>unclassified sequences</taxon>
        <taxon>metagenomes</taxon>
        <taxon>ecological metagenomes</taxon>
    </lineage>
</organism>
<dbReference type="GO" id="GO:0046872">
    <property type="term" value="F:metal ion binding"/>
    <property type="evidence" value="ECO:0007669"/>
    <property type="project" value="UniProtKB-KW"/>
</dbReference>
<dbReference type="EMBL" id="BARS01007729">
    <property type="protein sequence ID" value="GAF68703.1"/>
    <property type="molecule type" value="Genomic_DNA"/>
</dbReference>
<evidence type="ECO:0000256" key="4">
    <source>
        <dbReference type="ARBA" id="ARBA00022723"/>
    </source>
</evidence>
<dbReference type="AlphaFoldDB" id="X0RIV1"/>
<comment type="caution">
    <text evidence="9">The sequence shown here is derived from an EMBL/GenBank/DDBJ whole genome shotgun (WGS) entry which is preliminary data.</text>
</comment>
<keyword evidence="4" id="KW-0479">Metal-binding</keyword>
<dbReference type="Gene3D" id="3.30.460.10">
    <property type="entry name" value="Beta Polymerase, domain 2"/>
    <property type="match status" value="1"/>
</dbReference>
<evidence type="ECO:0000313" key="9">
    <source>
        <dbReference type="EMBL" id="GAF68703.1"/>
    </source>
</evidence>
<evidence type="ECO:0000256" key="3">
    <source>
        <dbReference type="ARBA" id="ARBA00022695"/>
    </source>
</evidence>
<dbReference type="PANTHER" id="PTHR33571">
    <property type="entry name" value="SSL8005 PROTEIN"/>
    <property type="match status" value="1"/>
</dbReference>
<keyword evidence="5" id="KW-0547">Nucleotide-binding</keyword>
<evidence type="ECO:0000256" key="1">
    <source>
        <dbReference type="ARBA" id="ARBA00001946"/>
    </source>
</evidence>
<dbReference type="CDD" id="cd05403">
    <property type="entry name" value="NT_KNTase_like"/>
    <property type="match status" value="1"/>
</dbReference>
<dbReference type="InterPro" id="IPR024700">
    <property type="entry name" value="UCP020217"/>
</dbReference>
<name>X0RIV1_9ZZZZ</name>
<dbReference type="PANTHER" id="PTHR33571:SF12">
    <property type="entry name" value="BSL3053 PROTEIN"/>
    <property type="match status" value="1"/>
</dbReference>
<dbReference type="InterPro" id="IPR052038">
    <property type="entry name" value="Type-VII_TA_antitoxin"/>
</dbReference>
<keyword evidence="3" id="KW-0548">Nucleotidyltransferase</keyword>
<dbReference type="Pfam" id="PF18765">
    <property type="entry name" value="Polbeta"/>
    <property type="match status" value="1"/>
</dbReference>
<evidence type="ECO:0000256" key="7">
    <source>
        <dbReference type="ARBA" id="ARBA00022842"/>
    </source>
</evidence>
<dbReference type="PIRSF" id="PIRSF020217">
    <property type="entry name" value="UCP020217"/>
    <property type="match status" value="1"/>
</dbReference>
<dbReference type="GO" id="GO:0016779">
    <property type="term" value="F:nucleotidyltransferase activity"/>
    <property type="evidence" value="ECO:0007669"/>
    <property type="project" value="UniProtKB-KW"/>
</dbReference>
<keyword evidence="7" id="KW-0460">Magnesium</keyword>
<evidence type="ECO:0000259" key="8">
    <source>
        <dbReference type="Pfam" id="PF18765"/>
    </source>
</evidence>
<dbReference type="SUPFAM" id="SSF81301">
    <property type="entry name" value="Nucleotidyltransferase"/>
    <property type="match status" value="1"/>
</dbReference>
<sequence>MKTQFSYSLWLQSARQQEKERERTRKRVLRELDEALETLAERYTWETLYVFGSLIKQGSFAPGSDIDIALRGLKKFDYYAFIGDISSIMNRTVDVINLEECPLINSIISRGVRWTSKKR</sequence>
<dbReference type="InterPro" id="IPR041633">
    <property type="entry name" value="Polbeta"/>
</dbReference>
<dbReference type="GO" id="GO:0005524">
    <property type="term" value="F:ATP binding"/>
    <property type="evidence" value="ECO:0007669"/>
    <property type="project" value="UniProtKB-KW"/>
</dbReference>
<proteinExistence type="predicted"/>
<feature type="domain" description="Polymerase beta nucleotidyltransferase" evidence="8">
    <location>
        <begin position="39"/>
        <end position="113"/>
    </location>
</feature>
<gene>
    <name evidence="9" type="ORF">S01H1_14834</name>
</gene>
<protein>
    <recommendedName>
        <fullName evidence="8">Polymerase beta nucleotidyltransferase domain-containing protein</fullName>
    </recommendedName>
</protein>
<dbReference type="InterPro" id="IPR043519">
    <property type="entry name" value="NT_sf"/>
</dbReference>
<keyword evidence="2" id="KW-0808">Transferase</keyword>
<comment type="cofactor">
    <cofactor evidence="1">
        <name>Mg(2+)</name>
        <dbReference type="ChEBI" id="CHEBI:18420"/>
    </cofactor>
</comment>
<evidence type="ECO:0000256" key="2">
    <source>
        <dbReference type="ARBA" id="ARBA00022679"/>
    </source>
</evidence>
<evidence type="ECO:0000256" key="6">
    <source>
        <dbReference type="ARBA" id="ARBA00022840"/>
    </source>
</evidence>
<accession>X0RIV1</accession>
<evidence type="ECO:0000256" key="5">
    <source>
        <dbReference type="ARBA" id="ARBA00022741"/>
    </source>
</evidence>
<reference evidence="9" key="1">
    <citation type="journal article" date="2014" name="Front. Microbiol.">
        <title>High frequency of phylogenetically diverse reductive dehalogenase-homologous genes in deep subseafloor sedimentary metagenomes.</title>
        <authorList>
            <person name="Kawai M."/>
            <person name="Futagami T."/>
            <person name="Toyoda A."/>
            <person name="Takaki Y."/>
            <person name="Nishi S."/>
            <person name="Hori S."/>
            <person name="Arai W."/>
            <person name="Tsubouchi T."/>
            <person name="Morono Y."/>
            <person name="Uchiyama I."/>
            <person name="Ito T."/>
            <person name="Fujiyama A."/>
            <person name="Inagaki F."/>
            <person name="Takami H."/>
        </authorList>
    </citation>
    <scope>NUCLEOTIDE SEQUENCE</scope>
    <source>
        <strain evidence="9">Expedition CK06-06</strain>
    </source>
</reference>
<keyword evidence="6" id="KW-0067">ATP-binding</keyword>